<comment type="caution">
    <text evidence="1">The sequence shown here is derived from an EMBL/GenBank/DDBJ whole genome shotgun (WGS) entry which is preliminary data.</text>
</comment>
<evidence type="ECO:0000313" key="2">
    <source>
        <dbReference type="Proteomes" id="UP000569005"/>
    </source>
</evidence>
<evidence type="ECO:0000313" key="1">
    <source>
        <dbReference type="EMBL" id="MBB5340669.1"/>
    </source>
</evidence>
<accession>A0ACC5P1F0</accession>
<protein>
    <submittedName>
        <fullName evidence="1">Uncharacterized protein</fullName>
    </submittedName>
</protein>
<organism evidence="1 2">
    <name type="scientific">Tunturiibacter gelidiferens</name>
    <dbReference type="NCBI Taxonomy" id="3069689"/>
    <lineage>
        <taxon>Bacteria</taxon>
        <taxon>Pseudomonadati</taxon>
        <taxon>Acidobacteriota</taxon>
        <taxon>Terriglobia</taxon>
        <taxon>Terriglobales</taxon>
        <taxon>Acidobacteriaceae</taxon>
        <taxon>Tunturiibacter</taxon>
    </lineage>
</organism>
<dbReference type="EMBL" id="JACHEA010000001">
    <property type="protein sequence ID" value="MBB5340669.1"/>
    <property type="molecule type" value="Genomic_DNA"/>
</dbReference>
<reference evidence="1" key="1">
    <citation type="submission" date="2020-08" db="EMBL/GenBank/DDBJ databases">
        <title>Genomic Encyclopedia of Type Strains, Phase IV (KMG-V): Genome sequencing to study the core and pangenomes of soil and plant-associated prokaryotes.</title>
        <authorList>
            <person name="Whitman W."/>
        </authorList>
    </citation>
    <scope>NUCLEOTIDE SEQUENCE</scope>
    <source>
        <strain evidence="1">M8UP15</strain>
    </source>
</reference>
<gene>
    <name evidence="1" type="ORF">HDF13_003002</name>
</gene>
<keyword evidence="2" id="KW-1185">Reference proteome</keyword>
<proteinExistence type="predicted"/>
<sequence length="58" mass="6849">MMDLETQSGGYQKANTIERERWLSPMVFANHIYFFQIFYRLRVPEEPVSQAPIKTLIG</sequence>
<name>A0ACC5P1F0_9BACT</name>
<dbReference type="Proteomes" id="UP000569005">
    <property type="component" value="Unassembled WGS sequence"/>
</dbReference>